<dbReference type="Pfam" id="PF00892">
    <property type="entry name" value="EamA"/>
    <property type="match status" value="2"/>
</dbReference>
<dbReference type="InterPro" id="IPR000620">
    <property type="entry name" value="EamA_dom"/>
</dbReference>
<feature type="transmembrane region" description="Helical" evidence="6">
    <location>
        <begin position="103"/>
        <end position="121"/>
    </location>
</feature>
<feature type="transmembrane region" description="Helical" evidence="6">
    <location>
        <begin position="152"/>
        <end position="174"/>
    </location>
</feature>
<feature type="transmembrane region" description="Helical" evidence="6">
    <location>
        <begin position="242"/>
        <end position="262"/>
    </location>
</feature>
<feature type="transmembrane region" description="Helical" evidence="6">
    <location>
        <begin position="212"/>
        <end position="235"/>
    </location>
</feature>
<dbReference type="PANTHER" id="PTHR22911:SF6">
    <property type="entry name" value="SOLUTE CARRIER FAMILY 35 MEMBER G1"/>
    <property type="match status" value="1"/>
</dbReference>
<comment type="subcellular location">
    <subcellularLocation>
        <location evidence="1">Membrane</location>
        <topology evidence="1">Multi-pass membrane protein</topology>
    </subcellularLocation>
</comment>
<feature type="transmembrane region" description="Helical" evidence="6">
    <location>
        <begin position="186"/>
        <end position="206"/>
    </location>
</feature>
<proteinExistence type="inferred from homology"/>
<evidence type="ECO:0000256" key="3">
    <source>
        <dbReference type="ARBA" id="ARBA00022692"/>
    </source>
</evidence>
<protein>
    <submittedName>
        <fullName evidence="8">DMT family transporter</fullName>
    </submittedName>
</protein>
<evidence type="ECO:0000256" key="2">
    <source>
        <dbReference type="ARBA" id="ARBA00009853"/>
    </source>
</evidence>
<evidence type="ECO:0000313" key="9">
    <source>
        <dbReference type="Proteomes" id="UP000519023"/>
    </source>
</evidence>
<name>A0A7X9WSD4_9SPHN</name>
<dbReference type="SUPFAM" id="SSF103481">
    <property type="entry name" value="Multidrug resistance efflux transporter EmrE"/>
    <property type="match status" value="2"/>
</dbReference>
<feature type="domain" description="EamA" evidence="7">
    <location>
        <begin position="156"/>
        <end position="282"/>
    </location>
</feature>
<dbReference type="Proteomes" id="UP000519023">
    <property type="component" value="Unassembled WGS sequence"/>
</dbReference>
<accession>A0A7X9WSD4</accession>
<reference evidence="8 9" key="1">
    <citation type="submission" date="2020-04" db="EMBL/GenBank/DDBJ databases">
        <title>Sphingobium sp. AR-3-1 isolated from Arctic soil.</title>
        <authorList>
            <person name="Dahal R.H."/>
            <person name="Chaudhary D.K."/>
        </authorList>
    </citation>
    <scope>NUCLEOTIDE SEQUENCE [LARGE SCALE GENOMIC DNA]</scope>
    <source>
        <strain evidence="8 9">AR-3-1</strain>
    </source>
</reference>
<dbReference type="AlphaFoldDB" id="A0A7X9WSD4"/>
<dbReference type="InterPro" id="IPR037185">
    <property type="entry name" value="EmrE-like"/>
</dbReference>
<keyword evidence="4 6" id="KW-1133">Transmembrane helix</keyword>
<comment type="similarity">
    <text evidence="2">Belongs to the drug/metabolite transporter (DMT) superfamily. 10 TMS drug/metabolite exporter (DME) (TC 2.A.7.3) family.</text>
</comment>
<feature type="transmembrane region" description="Helical" evidence="6">
    <location>
        <begin position="12"/>
        <end position="34"/>
    </location>
</feature>
<evidence type="ECO:0000256" key="1">
    <source>
        <dbReference type="ARBA" id="ARBA00004141"/>
    </source>
</evidence>
<organism evidence="8 9">
    <name type="scientific">Sphingobium psychrophilum</name>
    <dbReference type="NCBI Taxonomy" id="2728834"/>
    <lineage>
        <taxon>Bacteria</taxon>
        <taxon>Pseudomonadati</taxon>
        <taxon>Pseudomonadota</taxon>
        <taxon>Alphaproteobacteria</taxon>
        <taxon>Sphingomonadales</taxon>
        <taxon>Sphingomonadaceae</taxon>
        <taxon>Sphingobium</taxon>
    </lineage>
</organism>
<dbReference type="EMBL" id="JABBFV010000001">
    <property type="protein sequence ID" value="NML08989.1"/>
    <property type="molecule type" value="Genomic_DNA"/>
</dbReference>
<evidence type="ECO:0000256" key="5">
    <source>
        <dbReference type="ARBA" id="ARBA00023136"/>
    </source>
</evidence>
<sequence length="305" mass="32710">MTAPTRPHRPLFAIGLRLIAVLCLSVMFVTVRVASEHGVHVVESLFYRQAFALPMILIWVALAGGLRTVRTQRIGIHASRMMLGLTGMLLNFLSYILLPPAEAATIGFTMPIFGTILSALILREATGIHRWAAVLVGFVGVLVIVRPDAGHFPIQGVAVAITAALVTASVSLVLRELGRTESAGVVVFWFTVLSMIPLGIAMPFVAQAHDALTWGLLLVIGLFGGIAQLCLTAALRWGPVSVVLPMDYTTIIWTTLLGVAIGENWPMATTWAGATLIVASGLYIAWREHVRARRPVVSSAVPPQG</sequence>
<keyword evidence="9" id="KW-1185">Reference proteome</keyword>
<feature type="transmembrane region" description="Helical" evidence="6">
    <location>
        <begin position="78"/>
        <end position="97"/>
    </location>
</feature>
<dbReference type="PANTHER" id="PTHR22911">
    <property type="entry name" value="ACYL-MALONYL CONDENSING ENZYME-RELATED"/>
    <property type="match status" value="1"/>
</dbReference>
<comment type="caution">
    <text evidence="8">The sequence shown here is derived from an EMBL/GenBank/DDBJ whole genome shotgun (WGS) entry which is preliminary data.</text>
</comment>
<keyword evidence="3 6" id="KW-0812">Transmembrane</keyword>
<keyword evidence="5 6" id="KW-0472">Membrane</keyword>
<evidence type="ECO:0000256" key="4">
    <source>
        <dbReference type="ARBA" id="ARBA00022989"/>
    </source>
</evidence>
<feature type="transmembrane region" description="Helical" evidence="6">
    <location>
        <begin position="46"/>
        <end position="66"/>
    </location>
</feature>
<evidence type="ECO:0000313" key="8">
    <source>
        <dbReference type="EMBL" id="NML08989.1"/>
    </source>
</evidence>
<feature type="domain" description="EamA" evidence="7">
    <location>
        <begin position="13"/>
        <end position="145"/>
    </location>
</feature>
<evidence type="ECO:0000256" key="6">
    <source>
        <dbReference type="SAM" id="Phobius"/>
    </source>
</evidence>
<evidence type="ECO:0000259" key="7">
    <source>
        <dbReference type="Pfam" id="PF00892"/>
    </source>
</evidence>
<feature type="transmembrane region" description="Helical" evidence="6">
    <location>
        <begin position="268"/>
        <end position="286"/>
    </location>
</feature>
<feature type="transmembrane region" description="Helical" evidence="6">
    <location>
        <begin position="128"/>
        <end position="146"/>
    </location>
</feature>
<gene>
    <name evidence="8" type="ORF">HHL08_02320</name>
</gene>
<dbReference type="GO" id="GO:0016020">
    <property type="term" value="C:membrane"/>
    <property type="evidence" value="ECO:0007669"/>
    <property type="project" value="UniProtKB-SubCell"/>
</dbReference>